<organism evidence="1 2">
    <name type="scientific">Candidatus Kaiserbacteria bacterium RIFCSPLOWO2_12_FULL_45_26</name>
    <dbReference type="NCBI Taxonomy" id="1798525"/>
    <lineage>
        <taxon>Bacteria</taxon>
        <taxon>Candidatus Kaiseribacteriota</taxon>
    </lineage>
</organism>
<name>A0A1F6FH48_9BACT</name>
<evidence type="ECO:0000313" key="2">
    <source>
        <dbReference type="Proteomes" id="UP000177325"/>
    </source>
</evidence>
<gene>
    <name evidence="1" type="ORF">A3G90_03980</name>
</gene>
<proteinExistence type="predicted"/>
<evidence type="ECO:0000313" key="1">
    <source>
        <dbReference type="EMBL" id="OGG85187.1"/>
    </source>
</evidence>
<dbReference type="STRING" id="1798525.A3G90_03980"/>
<reference evidence="1 2" key="1">
    <citation type="journal article" date="2016" name="Nat. Commun.">
        <title>Thousands of microbial genomes shed light on interconnected biogeochemical processes in an aquifer system.</title>
        <authorList>
            <person name="Anantharaman K."/>
            <person name="Brown C.T."/>
            <person name="Hug L.A."/>
            <person name="Sharon I."/>
            <person name="Castelle C.J."/>
            <person name="Probst A.J."/>
            <person name="Thomas B.C."/>
            <person name="Singh A."/>
            <person name="Wilkins M.J."/>
            <person name="Karaoz U."/>
            <person name="Brodie E.L."/>
            <person name="Williams K.H."/>
            <person name="Hubbard S.S."/>
            <person name="Banfield J.F."/>
        </authorList>
    </citation>
    <scope>NUCLEOTIDE SEQUENCE [LARGE SCALE GENOMIC DNA]</scope>
</reference>
<dbReference type="Proteomes" id="UP000177325">
    <property type="component" value="Unassembled WGS sequence"/>
</dbReference>
<accession>A0A1F6FH48</accession>
<dbReference type="AlphaFoldDB" id="A0A1F6FH48"/>
<dbReference type="EMBL" id="MFMM01000001">
    <property type="protein sequence ID" value="OGG85187.1"/>
    <property type="molecule type" value="Genomic_DNA"/>
</dbReference>
<sequence length="115" mass="13306">MEHVTFVHQDTVIYYDEREKFGVRAISSDVSVSIDLLPAVYEEVVPLINQKVLIAFEKQSEGRVVIGVYSPTKRKWVCEPRFTNVETYGRRALRIFVDSQEGFLDINTGDITWLH</sequence>
<comment type="caution">
    <text evidence="1">The sequence shown here is derived from an EMBL/GenBank/DDBJ whole genome shotgun (WGS) entry which is preliminary data.</text>
</comment>
<protein>
    <submittedName>
        <fullName evidence="1">Uncharacterized protein</fullName>
    </submittedName>
</protein>